<sequence length="155" mass="17250">MEGPHPGRSPVQDVLRNHRADTHSHVGGTRRPHPPGGHTWGEKTVIREYTLHLKGVPVLSEISSDPRIPDYGKSLTLRCDVDGCNPGHTPEVIWSEGGTVLRREEQRVTRGRGDVLSCSLTFTPTAENSGRVYTCRVTHRNMEHSSAKNLHLRLP</sequence>
<reference evidence="3" key="1">
    <citation type="submission" date="2023-05" db="EMBL/GenBank/DDBJ databases">
        <authorList>
            <person name="Stuckert A."/>
        </authorList>
    </citation>
    <scope>NUCLEOTIDE SEQUENCE</scope>
</reference>
<keyword evidence="4" id="KW-1185">Reference proteome</keyword>
<dbReference type="Pfam" id="PF13895">
    <property type="entry name" value="Ig_2"/>
    <property type="match status" value="1"/>
</dbReference>
<comment type="caution">
    <text evidence="3">The sequence shown here is derived from an EMBL/GenBank/DDBJ whole genome shotgun (WGS) entry which is preliminary data.</text>
</comment>
<dbReference type="InterPro" id="IPR003006">
    <property type="entry name" value="Ig/MHC_CS"/>
</dbReference>
<dbReference type="EMBL" id="CATNWA010000944">
    <property type="protein sequence ID" value="CAI9538615.1"/>
    <property type="molecule type" value="Genomic_DNA"/>
</dbReference>
<dbReference type="InterPro" id="IPR036179">
    <property type="entry name" value="Ig-like_dom_sf"/>
</dbReference>
<dbReference type="InterPro" id="IPR013783">
    <property type="entry name" value="Ig-like_fold"/>
</dbReference>
<gene>
    <name evidence="3" type="ORF">SPARVUS_LOCUS1462750</name>
</gene>
<feature type="domain" description="Ig-like" evidence="2">
    <location>
        <begin position="57"/>
        <end position="151"/>
    </location>
</feature>
<dbReference type="PROSITE" id="PS00290">
    <property type="entry name" value="IG_MHC"/>
    <property type="match status" value="1"/>
</dbReference>
<evidence type="ECO:0000313" key="3">
    <source>
        <dbReference type="EMBL" id="CAI9538615.1"/>
    </source>
</evidence>
<dbReference type="PROSITE" id="PS50835">
    <property type="entry name" value="IG_LIKE"/>
    <property type="match status" value="1"/>
</dbReference>
<dbReference type="InterPro" id="IPR007110">
    <property type="entry name" value="Ig-like_dom"/>
</dbReference>
<organism evidence="3 4">
    <name type="scientific">Staurois parvus</name>
    <dbReference type="NCBI Taxonomy" id="386267"/>
    <lineage>
        <taxon>Eukaryota</taxon>
        <taxon>Metazoa</taxon>
        <taxon>Chordata</taxon>
        <taxon>Craniata</taxon>
        <taxon>Vertebrata</taxon>
        <taxon>Euteleostomi</taxon>
        <taxon>Amphibia</taxon>
        <taxon>Batrachia</taxon>
        <taxon>Anura</taxon>
        <taxon>Neobatrachia</taxon>
        <taxon>Ranoidea</taxon>
        <taxon>Ranidae</taxon>
        <taxon>Staurois</taxon>
    </lineage>
</organism>
<proteinExistence type="predicted"/>
<feature type="non-terminal residue" evidence="3">
    <location>
        <position position="155"/>
    </location>
</feature>
<evidence type="ECO:0000313" key="4">
    <source>
        <dbReference type="Proteomes" id="UP001162483"/>
    </source>
</evidence>
<dbReference type="Gene3D" id="2.60.40.10">
    <property type="entry name" value="Immunoglobulins"/>
    <property type="match status" value="1"/>
</dbReference>
<evidence type="ECO:0000259" key="2">
    <source>
        <dbReference type="PROSITE" id="PS50835"/>
    </source>
</evidence>
<evidence type="ECO:0000256" key="1">
    <source>
        <dbReference type="SAM" id="MobiDB-lite"/>
    </source>
</evidence>
<name>A0ABN9AWL3_9NEOB</name>
<accession>A0ABN9AWL3</accession>
<feature type="region of interest" description="Disordered" evidence="1">
    <location>
        <begin position="21"/>
        <end position="40"/>
    </location>
</feature>
<dbReference type="Proteomes" id="UP001162483">
    <property type="component" value="Unassembled WGS sequence"/>
</dbReference>
<dbReference type="SUPFAM" id="SSF48726">
    <property type="entry name" value="Immunoglobulin"/>
    <property type="match status" value="1"/>
</dbReference>
<protein>
    <recommendedName>
        <fullName evidence="2">Ig-like domain-containing protein</fullName>
    </recommendedName>
</protein>